<comment type="caution">
    <text evidence="1">The sequence shown here is derived from an EMBL/GenBank/DDBJ whole genome shotgun (WGS) entry which is preliminary data.</text>
</comment>
<accession>A0ACA9MHZ4</accession>
<keyword evidence="2" id="KW-1185">Reference proteome</keyword>
<gene>
    <name evidence="1" type="ORF">SCALOS_LOCUS6339</name>
</gene>
<proteinExistence type="predicted"/>
<evidence type="ECO:0000313" key="1">
    <source>
        <dbReference type="EMBL" id="CAG8584607.1"/>
    </source>
</evidence>
<sequence>SFELQNILNIDETPVWFDIAGNVTINEKEQIPSGIIVWFQKNGWMDTSLITRYIDYLEGERNHEHKTSAMMVYDLFSRYLEDSVKKKFCENGYDLAVIPGGLTSICQPLDIAINKPYKDYLYKEWYIWMSKGGAGKTTKGNLRRTRISDENISTEIIIRSFEYCGLLGNSDHNKENEELEVIDL</sequence>
<reference evidence="1" key="1">
    <citation type="submission" date="2021-06" db="EMBL/GenBank/DDBJ databases">
        <authorList>
            <person name="Kallberg Y."/>
            <person name="Tangrot J."/>
            <person name="Rosling A."/>
        </authorList>
    </citation>
    <scope>NUCLEOTIDE SEQUENCE</scope>
    <source>
        <strain evidence="1">AU212A</strain>
    </source>
</reference>
<feature type="non-terminal residue" evidence="1">
    <location>
        <position position="1"/>
    </location>
</feature>
<organism evidence="1 2">
    <name type="scientific">Scutellospora calospora</name>
    <dbReference type="NCBI Taxonomy" id="85575"/>
    <lineage>
        <taxon>Eukaryota</taxon>
        <taxon>Fungi</taxon>
        <taxon>Fungi incertae sedis</taxon>
        <taxon>Mucoromycota</taxon>
        <taxon>Glomeromycotina</taxon>
        <taxon>Glomeromycetes</taxon>
        <taxon>Diversisporales</taxon>
        <taxon>Gigasporaceae</taxon>
        <taxon>Scutellospora</taxon>
    </lineage>
</organism>
<dbReference type="Proteomes" id="UP000789860">
    <property type="component" value="Unassembled WGS sequence"/>
</dbReference>
<evidence type="ECO:0000313" key="2">
    <source>
        <dbReference type="Proteomes" id="UP000789860"/>
    </source>
</evidence>
<name>A0ACA9MHZ4_9GLOM</name>
<feature type="non-terminal residue" evidence="1">
    <location>
        <position position="184"/>
    </location>
</feature>
<protein>
    <submittedName>
        <fullName evidence="1">4982_t:CDS:1</fullName>
    </submittedName>
</protein>
<dbReference type="EMBL" id="CAJVPM010011898">
    <property type="protein sequence ID" value="CAG8584607.1"/>
    <property type="molecule type" value="Genomic_DNA"/>
</dbReference>